<evidence type="ECO:0000256" key="5">
    <source>
        <dbReference type="ARBA" id="ARBA00022989"/>
    </source>
</evidence>
<comment type="similarity">
    <text evidence="2">Belongs to the cytochrome ubiquinol oxidase subunit 2 family.</text>
</comment>
<dbReference type="Pfam" id="PF02322">
    <property type="entry name" value="Cyt_bd_oxida_II"/>
    <property type="match status" value="1"/>
</dbReference>
<dbReference type="InterPro" id="IPR003317">
    <property type="entry name" value="Cyt-d_oxidase_su2"/>
</dbReference>
<evidence type="ECO:0000256" key="7">
    <source>
        <dbReference type="SAM" id="Phobius"/>
    </source>
</evidence>
<gene>
    <name evidence="8" type="ORF">SAMN05518684_10460</name>
</gene>
<feature type="transmembrane region" description="Helical" evidence="7">
    <location>
        <begin position="114"/>
        <end position="140"/>
    </location>
</feature>
<name>A0A1H9S6T2_9BACI</name>
<dbReference type="EMBL" id="FOGT01000004">
    <property type="protein sequence ID" value="SER80732.1"/>
    <property type="molecule type" value="Genomic_DNA"/>
</dbReference>
<protein>
    <submittedName>
        <fullName evidence="8">Cytochrome d ubiquinol oxidase subunit II</fullName>
    </submittedName>
</protein>
<evidence type="ECO:0000256" key="2">
    <source>
        <dbReference type="ARBA" id="ARBA00007543"/>
    </source>
</evidence>
<dbReference type="GO" id="GO:0005886">
    <property type="term" value="C:plasma membrane"/>
    <property type="evidence" value="ECO:0007669"/>
    <property type="project" value="UniProtKB-SubCell"/>
</dbReference>
<evidence type="ECO:0000256" key="4">
    <source>
        <dbReference type="ARBA" id="ARBA00022692"/>
    </source>
</evidence>
<sequence>MTEPYIAILIIWVFLFVYAIAGSIDFGAGFWAMYYSDRETSATVLANRYLSPSWEVTNVFLVLLVIALVGFFPGAAFYMGTLMILPFSLVLILLTIRSAFMVFSFTVKKYTKALVYISGITGLLIPALMIAVLPVSIGGFIGGGERQYILFNETLASPAVYTHVGFGLATELFLSALLLSDYARESGSEKAYAIYRKNAVILGPVTLFFAVTALLTLIPEAPWMVEAMVDVWYLFALSLIAAVIGYSSLWWPSQSAAPGRPRAGVLLIVLQFGLASFAYGYSHMPYILYPDLTIQDAFTDPVMFRWLLYGYGGGLAILIPAFYIFWRLFMKDKRYLQAKPEEENQY</sequence>
<dbReference type="STRING" id="1601833.SAMN05518684_10460"/>
<feature type="transmembrane region" description="Helical" evidence="7">
    <location>
        <begin position="160"/>
        <end position="179"/>
    </location>
</feature>
<keyword evidence="5 7" id="KW-1133">Transmembrane helix</keyword>
<feature type="transmembrane region" description="Helical" evidence="7">
    <location>
        <begin position="306"/>
        <end position="326"/>
    </location>
</feature>
<keyword evidence="9" id="KW-1185">Reference proteome</keyword>
<comment type="subcellular location">
    <subcellularLocation>
        <location evidence="1">Cell membrane</location>
        <topology evidence="1">Multi-pass membrane protein</topology>
    </subcellularLocation>
</comment>
<evidence type="ECO:0000313" key="9">
    <source>
        <dbReference type="Proteomes" id="UP000198571"/>
    </source>
</evidence>
<dbReference type="AlphaFoldDB" id="A0A1H9S6T2"/>
<keyword evidence="4 7" id="KW-0812">Transmembrane</keyword>
<reference evidence="9" key="1">
    <citation type="submission" date="2016-10" db="EMBL/GenBank/DDBJ databases">
        <authorList>
            <person name="Varghese N."/>
            <person name="Submissions S."/>
        </authorList>
    </citation>
    <scope>NUCLEOTIDE SEQUENCE [LARGE SCALE GENOMIC DNA]</scope>
    <source>
        <strain evidence="9">S9</strain>
    </source>
</reference>
<keyword evidence="3" id="KW-1003">Cell membrane</keyword>
<proteinExistence type="inferred from homology"/>
<evidence type="ECO:0000256" key="6">
    <source>
        <dbReference type="ARBA" id="ARBA00023136"/>
    </source>
</evidence>
<feature type="transmembrane region" description="Helical" evidence="7">
    <location>
        <begin position="6"/>
        <end position="35"/>
    </location>
</feature>
<evidence type="ECO:0000256" key="3">
    <source>
        <dbReference type="ARBA" id="ARBA00022475"/>
    </source>
</evidence>
<evidence type="ECO:0000313" key="8">
    <source>
        <dbReference type="EMBL" id="SER80732.1"/>
    </source>
</evidence>
<organism evidence="8 9">
    <name type="scientific">Salipaludibacillus aurantiacus</name>
    <dbReference type="NCBI Taxonomy" id="1601833"/>
    <lineage>
        <taxon>Bacteria</taxon>
        <taxon>Bacillati</taxon>
        <taxon>Bacillota</taxon>
        <taxon>Bacilli</taxon>
        <taxon>Bacillales</taxon>
        <taxon>Bacillaceae</taxon>
    </lineage>
</organism>
<feature type="transmembrane region" description="Helical" evidence="7">
    <location>
        <begin position="84"/>
        <end position="107"/>
    </location>
</feature>
<feature type="transmembrane region" description="Helical" evidence="7">
    <location>
        <begin position="231"/>
        <end position="251"/>
    </location>
</feature>
<keyword evidence="6 7" id="KW-0472">Membrane</keyword>
<dbReference type="Proteomes" id="UP000198571">
    <property type="component" value="Unassembled WGS sequence"/>
</dbReference>
<feature type="transmembrane region" description="Helical" evidence="7">
    <location>
        <begin position="56"/>
        <end position="78"/>
    </location>
</feature>
<feature type="transmembrane region" description="Helical" evidence="7">
    <location>
        <begin position="263"/>
        <end position="282"/>
    </location>
</feature>
<evidence type="ECO:0000256" key="1">
    <source>
        <dbReference type="ARBA" id="ARBA00004651"/>
    </source>
</evidence>
<feature type="transmembrane region" description="Helical" evidence="7">
    <location>
        <begin position="199"/>
        <end position="219"/>
    </location>
</feature>
<dbReference type="OrthoDB" id="2416742at2"/>
<accession>A0A1H9S6T2</accession>
<dbReference type="RefSeq" id="WP_093048690.1">
    <property type="nucleotide sequence ID" value="NZ_FOGT01000004.1"/>
</dbReference>